<evidence type="ECO:0000313" key="1">
    <source>
        <dbReference type="EMBL" id="KAJ0074968.1"/>
    </source>
</evidence>
<evidence type="ECO:0000313" key="2">
    <source>
        <dbReference type="Proteomes" id="UP001164250"/>
    </source>
</evidence>
<proteinExistence type="predicted"/>
<sequence>MNGHLPIIYFVLFFFKLHLKNQLKYSFLISIGDTQQDRQQ</sequence>
<keyword evidence="2" id="KW-1185">Reference proteome</keyword>
<dbReference type="EMBL" id="CM047910">
    <property type="protein sequence ID" value="KAJ0074968.1"/>
    <property type="molecule type" value="Genomic_DNA"/>
</dbReference>
<dbReference type="Proteomes" id="UP001164250">
    <property type="component" value="Chromosome 15"/>
</dbReference>
<accession>A0ACC0ZSN4</accession>
<organism evidence="1 2">
    <name type="scientific">Pistacia atlantica</name>
    <dbReference type="NCBI Taxonomy" id="434234"/>
    <lineage>
        <taxon>Eukaryota</taxon>
        <taxon>Viridiplantae</taxon>
        <taxon>Streptophyta</taxon>
        <taxon>Embryophyta</taxon>
        <taxon>Tracheophyta</taxon>
        <taxon>Spermatophyta</taxon>
        <taxon>Magnoliopsida</taxon>
        <taxon>eudicotyledons</taxon>
        <taxon>Gunneridae</taxon>
        <taxon>Pentapetalae</taxon>
        <taxon>rosids</taxon>
        <taxon>malvids</taxon>
        <taxon>Sapindales</taxon>
        <taxon>Anacardiaceae</taxon>
        <taxon>Pistacia</taxon>
    </lineage>
</organism>
<reference evidence="2" key="1">
    <citation type="journal article" date="2023" name="G3 (Bethesda)">
        <title>Genome assembly and association tests identify interacting loci associated with vigor, precocity, and sex in interspecific pistachio rootstocks.</title>
        <authorList>
            <person name="Palmer W."/>
            <person name="Jacygrad E."/>
            <person name="Sagayaradj S."/>
            <person name="Cavanaugh K."/>
            <person name="Han R."/>
            <person name="Bertier L."/>
            <person name="Beede B."/>
            <person name="Kafkas S."/>
            <person name="Golino D."/>
            <person name="Preece J."/>
            <person name="Michelmore R."/>
        </authorList>
    </citation>
    <scope>NUCLEOTIDE SEQUENCE [LARGE SCALE GENOMIC DNA]</scope>
</reference>
<gene>
    <name evidence="1" type="ORF">Patl1_34431</name>
</gene>
<protein>
    <submittedName>
        <fullName evidence="1">Uncharacterized protein</fullName>
    </submittedName>
</protein>
<name>A0ACC0ZSN4_9ROSI</name>
<comment type="caution">
    <text evidence="1">The sequence shown here is derived from an EMBL/GenBank/DDBJ whole genome shotgun (WGS) entry which is preliminary data.</text>
</comment>